<dbReference type="Proteomes" id="UP001596956">
    <property type="component" value="Unassembled WGS sequence"/>
</dbReference>
<accession>A0ABW3BA40</accession>
<organism evidence="2 3">
    <name type="scientific">Streptomonospora algeriensis</name>
    <dbReference type="NCBI Taxonomy" id="995084"/>
    <lineage>
        <taxon>Bacteria</taxon>
        <taxon>Bacillati</taxon>
        <taxon>Actinomycetota</taxon>
        <taxon>Actinomycetes</taxon>
        <taxon>Streptosporangiales</taxon>
        <taxon>Nocardiopsidaceae</taxon>
        <taxon>Streptomonospora</taxon>
    </lineage>
</organism>
<reference evidence="3" key="1">
    <citation type="journal article" date="2019" name="Int. J. Syst. Evol. Microbiol.">
        <title>The Global Catalogue of Microorganisms (GCM) 10K type strain sequencing project: providing services to taxonomists for standard genome sequencing and annotation.</title>
        <authorList>
            <consortium name="The Broad Institute Genomics Platform"/>
            <consortium name="The Broad Institute Genome Sequencing Center for Infectious Disease"/>
            <person name="Wu L."/>
            <person name="Ma J."/>
        </authorList>
    </citation>
    <scope>NUCLEOTIDE SEQUENCE [LARGE SCALE GENOMIC DNA]</scope>
    <source>
        <strain evidence="3">CCUG 63369</strain>
    </source>
</reference>
<keyword evidence="3" id="KW-1185">Reference proteome</keyword>
<proteinExistence type="predicted"/>
<evidence type="ECO:0000256" key="1">
    <source>
        <dbReference type="SAM" id="MobiDB-lite"/>
    </source>
</evidence>
<name>A0ABW3BA40_9ACTN</name>
<comment type="caution">
    <text evidence="2">The sequence shown here is derived from an EMBL/GenBank/DDBJ whole genome shotgun (WGS) entry which is preliminary data.</text>
</comment>
<evidence type="ECO:0000313" key="2">
    <source>
        <dbReference type="EMBL" id="MFD0800028.1"/>
    </source>
</evidence>
<feature type="non-terminal residue" evidence="2">
    <location>
        <position position="330"/>
    </location>
</feature>
<protein>
    <submittedName>
        <fullName evidence="2">Uncharacterized protein</fullName>
    </submittedName>
</protein>
<dbReference type="EMBL" id="JBHTHR010000016">
    <property type="protein sequence ID" value="MFD0800028.1"/>
    <property type="molecule type" value="Genomic_DNA"/>
</dbReference>
<feature type="region of interest" description="Disordered" evidence="1">
    <location>
        <begin position="35"/>
        <end position="68"/>
    </location>
</feature>
<sequence>MEFPLPITTEIQLDGQWVDISGDVRDSDAVAIKRGRSDEAGTADPSKLSLKLNNRDGKYSPRNPYSPYYGQLRRNTPIRVRLGAPPAAPAPQLADTYTRTVTGGWGTADTGQTWTLAAGSATDLSVGDGVGSITLPSVDTETGVITNGAVPLDDLDVTARIRIDTAPVGEAYDGILCRLYLRFADGLGIFGEVEVGTDTGRLDGGLRVSTRIQTDDAGAIAPQDVVPGVAAGVGEWLWVRLQAHGPEVRMRVWPDGADEPGLWHAQGYTDTRTSAGQVALTGVVRADDTPLPVVLDVDDLTVAAPAEADTATRYVGEVAAWPPRWNTAGT</sequence>
<gene>
    <name evidence="2" type="ORF">ACFQZU_01675</name>
</gene>
<evidence type="ECO:0000313" key="3">
    <source>
        <dbReference type="Proteomes" id="UP001596956"/>
    </source>
</evidence>